<sequence>MTDWGLWAEFFIRATATGFVVVFIAWSAARLGPAIGGVLAGLPIVLAPGFFFLVRDQHPLFVSDMAAGTLFSMIATQGFLFAYLWSVRTAGPLGATILAIAAWCVFAVPLSLVPHHLVLGALIFVAATVFARLVGKNLVLPLAPVATPTRWPALVARGVAAGILVGVVTLLSPALGPALAGALLGFPIGFCVILLSLNLDHGSTMAGRTAFAGLLGVASLATFSGVLSATLLVLPPWPAYLSALAASLVLTAVMTQLTRQLALGARFRAL</sequence>
<accession>A0ABZ2HYS0</accession>
<feature type="transmembrane region" description="Helical" evidence="1">
    <location>
        <begin position="211"/>
        <end position="233"/>
    </location>
</feature>
<organism evidence="2 3">
    <name type="scientific">Pelagibacterium nitratireducens</name>
    <dbReference type="NCBI Taxonomy" id="1046114"/>
    <lineage>
        <taxon>Bacteria</taxon>
        <taxon>Pseudomonadati</taxon>
        <taxon>Pseudomonadota</taxon>
        <taxon>Alphaproteobacteria</taxon>
        <taxon>Hyphomicrobiales</taxon>
        <taxon>Devosiaceae</taxon>
        <taxon>Pelagibacterium</taxon>
    </lineage>
</organism>
<dbReference type="Proteomes" id="UP001369958">
    <property type="component" value="Chromosome"/>
</dbReference>
<proteinExistence type="predicted"/>
<feature type="transmembrane region" description="Helical" evidence="1">
    <location>
        <begin position="92"/>
        <end position="110"/>
    </location>
</feature>
<reference evidence="2 3" key="1">
    <citation type="submission" date="2024-02" db="EMBL/GenBank/DDBJ databases">
        <title>Complete genome sequence of Pelagibacterium nitratireducens ZH15.</title>
        <authorList>
            <person name="Zhao L.H."/>
        </authorList>
    </citation>
    <scope>NUCLEOTIDE SEQUENCE [LARGE SCALE GENOMIC DNA]</scope>
    <source>
        <strain evidence="2 3">ZH15</strain>
    </source>
</reference>
<evidence type="ECO:0000256" key="1">
    <source>
        <dbReference type="SAM" id="Phobius"/>
    </source>
</evidence>
<dbReference type="RefSeq" id="WP_338608109.1">
    <property type="nucleotide sequence ID" value="NZ_CP146275.1"/>
</dbReference>
<name>A0ABZ2HYS0_9HYPH</name>
<feature type="transmembrane region" description="Helical" evidence="1">
    <location>
        <begin position="6"/>
        <end position="26"/>
    </location>
</feature>
<feature type="transmembrane region" description="Helical" evidence="1">
    <location>
        <begin position="65"/>
        <end position="85"/>
    </location>
</feature>
<keyword evidence="1" id="KW-0472">Membrane</keyword>
<feature type="transmembrane region" description="Helical" evidence="1">
    <location>
        <begin position="116"/>
        <end position="134"/>
    </location>
</feature>
<keyword evidence="3" id="KW-1185">Reference proteome</keyword>
<feature type="transmembrane region" description="Helical" evidence="1">
    <location>
        <begin position="239"/>
        <end position="258"/>
    </location>
</feature>
<gene>
    <name evidence="2" type="ORF">V6617_17020</name>
</gene>
<keyword evidence="1" id="KW-0812">Transmembrane</keyword>
<protein>
    <submittedName>
        <fullName evidence="2">Uncharacterized protein</fullName>
    </submittedName>
</protein>
<keyword evidence="1" id="KW-1133">Transmembrane helix</keyword>
<evidence type="ECO:0000313" key="2">
    <source>
        <dbReference type="EMBL" id="WWT32687.1"/>
    </source>
</evidence>
<evidence type="ECO:0000313" key="3">
    <source>
        <dbReference type="Proteomes" id="UP001369958"/>
    </source>
</evidence>
<dbReference type="EMBL" id="CP146275">
    <property type="protein sequence ID" value="WWT32687.1"/>
    <property type="molecule type" value="Genomic_DNA"/>
</dbReference>
<feature type="transmembrane region" description="Helical" evidence="1">
    <location>
        <begin position="33"/>
        <end position="53"/>
    </location>
</feature>
<feature type="transmembrane region" description="Helical" evidence="1">
    <location>
        <begin position="154"/>
        <end position="172"/>
    </location>
</feature>
<feature type="transmembrane region" description="Helical" evidence="1">
    <location>
        <begin position="178"/>
        <end position="199"/>
    </location>
</feature>